<dbReference type="KEGG" id="sog:RA178_07630"/>
<sequence>MRYYIAPLALVLSSVLTTTVQAETQLFISTSTNQDAQVQLNYPAAVRIEQIVQDGLVQLPKYNKTNQNEVVPIYWLGAALLDIENTTVLETKRQQVLTLLSKMGEAKDDSAYIAKLAKLAQFIRNLKLGQRVIQPLDVDVIRINDSYNALINGRFILVLPPRPTTITVLGAVAQTGSFTWQNKLSSKDYLKQAGILDNAETSFIWIIQPDGQAIKQPIAYWNHQTQDIAPGATLYVEFSSGFGDDTSLNENMIELLRNRAL</sequence>
<dbReference type="RefSeq" id="WP_306685063.1">
    <property type="nucleotide sequence ID" value="NZ_CP132914.1"/>
</dbReference>
<dbReference type="Proteomes" id="UP001236800">
    <property type="component" value="Chromosome"/>
</dbReference>
<dbReference type="Pfam" id="PF20616">
    <property type="entry name" value="Caps_syn_GfcC_N"/>
    <property type="match status" value="1"/>
</dbReference>
<feature type="domain" description="Capsule biosynthesis GfcC-like N-terminal" evidence="3">
    <location>
        <begin position="37"/>
        <end position="162"/>
    </location>
</feature>
<dbReference type="InterPro" id="IPR046459">
    <property type="entry name" value="Caps_syn_GfcC_N"/>
</dbReference>
<proteinExistence type="predicted"/>
<feature type="domain" description="Capsule biosynthesis GfcC-like C-terminal" evidence="2">
    <location>
        <begin position="174"/>
        <end position="259"/>
    </location>
</feature>
<evidence type="ECO:0000259" key="2">
    <source>
        <dbReference type="Pfam" id="PF06251"/>
    </source>
</evidence>
<evidence type="ECO:0000259" key="3">
    <source>
        <dbReference type="Pfam" id="PF20616"/>
    </source>
</evidence>
<dbReference type="EMBL" id="CP132914">
    <property type="protein sequence ID" value="WMB74471.1"/>
    <property type="molecule type" value="Genomic_DNA"/>
</dbReference>
<feature type="chain" id="PRO_5041454323" evidence="1">
    <location>
        <begin position="23"/>
        <end position="261"/>
    </location>
</feature>
<dbReference type="AlphaFoldDB" id="A0AA50KH21"/>
<keyword evidence="1" id="KW-0732">Signal</keyword>
<evidence type="ECO:0000313" key="4">
    <source>
        <dbReference type="EMBL" id="WMB74471.1"/>
    </source>
</evidence>
<gene>
    <name evidence="4" type="ORF">RA178_07630</name>
</gene>
<dbReference type="Pfam" id="PF06251">
    <property type="entry name" value="Caps_syn_GfcC_C"/>
    <property type="match status" value="1"/>
</dbReference>
<dbReference type="Gene3D" id="3.10.560.10">
    <property type="entry name" value="Outer membrane lipoprotein wza domain like"/>
    <property type="match status" value="1"/>
</dbReference>
<accession>A0AA50KH21</accession>
<name>A0AA50KH21_9GAMM</name>
<feature type="signal peptide" evidence="1">
    <location>
        <begin position="1"/>
        <end position="22"/>
    </location>
</feature>
<protein>
    <submittedName>
        <fullName evidence="4">Capsule biosynthesis GfcC family protein</fullName>
    </submittedName>
</protein>
<dbReference type="InterPro" id="IPR010425">
    <property type="entry name" value="Caps_synth_GfcC-like_C"/>
</dbReference>
<evidence type="ECO:0000256" key="1">
    <source>
        <dbReference type="SAM" id="SignalP"/>
    </source>
</evidence>
<reference evidence="4" key="1">
    <citation type="submission" date="2023-08" db="EMBL/GenBank/DDBJ databases">
        <title>Complete genome sequence of Shewanella oncorhynchi Z-P2, a siderophore putrebactin-producing bacterium.</title>
        <authorList>
            <person name="Zhang Y."/>
        </authorList>
    </citation>
    <scope>NUCLEOTIDE SEQUENCE</scope>
    <source>
        <strain evidence="4">Z-P2</strain>
    </source>
</reference>
<dbReference type="GeneID" id="301339043"/>
<organism evidence="4">
    <name type="scientific">Shewanella oncorhynchi</name>
    <dbReference type="NCBI Taxonomy" id="2726434"/>
    <lineage>
        <taxon>Bacteria</taxon>
        <taxon>Pseudomonadati</taxon>
        <taxon>Pseudomonadota</taxon>
        <taxon>Gammaproteobacteria</taxon>
        <taxon>Alteromonadales</taxon>
        <taxon>Shewanellaceae</taxon>
        <taxon>Shewanella</taxon>
    </lineage>
</organism>